<proteinExistence type="predicted"/>
<keyword evidence="2" id="KW-1185">Reference proteome</keyword>
<evidence type="ECO:0000313" key="1">
    <source>
        <dbReference type="EMBL" id="KAF9494924.1"/>
    </source>
</evidence>
<dbReference type="EMBL" id="MU154567">
    <property type="protein sequence ID" value="KAF9494924.1"/>
    <property type="molecule type" value="Genomic_DNA"/>
</dbReference>
<dbReference type="AlphaFoldDB" id="A0A9P5ZZ42"/>
<name>A0A9P5ZZ42_PLEER</name>
<evidence type="ECO:0000313" key="2">
    <source>
        <dbReference type="Proteomes" id="UP000807025"/>
    </source>
</evidence>
<dbReference type="OrthoDB" id="2823449at2759"/>
<reference evidence="1" key="1">
    <citation type="submission" date="2020-11" db="EMBL/GenBank/DDBJ databases">
        <authorList>
            <consortium name="DOE Joint Genome Institute"/>
            <person name="Ahrendt S."/>
            <person name="Riley R."/>
            <person name="Andreopoulos W."/>
            <person name="Labutti K."/>
            <person name="Pangilinan J."/>
            <person name="Ruiz-Duenas F.J."/>
            <person name="Barrasa J.M."/>
            <person name="Sanchez-Garcia M."/>
            <person name="Camarero S."/>
            <person name="Miyauchi S."/>
            <person name="Serrano A."/>
            <person name="Linde D."/>
            <person name="Babiker R."/>
            <person name="Drula E."/>
            <person name="Ayuso-Fernandez I."/>
            <person name="Pacheco R."/>
            <person name="Padilla G."/>
            <person name="Ferreira P."/>
            <person name="Barriuso J."/>
            <person name="Kellner H."/>
            <person name="Castanera R."/>
            <person name="Alfaro M."/>
            <person name="Ramirez L."/>
            <person name="Pisabarro A.G."/>
            <person name="Kuo A."/>
            <person name="Tritt A."/>
            <person name="Lipzen A."/>
            <person name="He G."/>
            <person name="Yan M."/>
            <person name="Ng V."/>
            <person name="Cullen D."/>
            <person name="Martin F."/>
            <person name="Rosso M.-N."/>
            <person name="Henrissat B."/>
            <person name="Hibbett D."/>
            <person name="Martinez A.T."/>
            <person name="Grigoriev I.V."/>
        </authorList>
    </citation>
    <scope>NUCLEOTIDE SEQUENCE</scope>
    <source>
        <strain evidence="1">ATCC 90797</strain>
    </source>
</reference>
<protein>
    <submittedName>
        <fullName evidence="1">Uncharacterized protein</fullName>
    </submittedName>
</protein>
<accession>A0A9P5ZZ42</accession>
<gene>
    <name evidence="1" type="ORF">BDN71DRAFT_1507265</name>
</gene>
<sequence length="217" mass="25531">MDPELDSNSDSDLDSNMDDHVSLGPYDHQDQVVVFNKWCNDNEPELLIHWPSWKLRAFSLLSNAFEDYQHCLYRMSLDDLVQQTVHIYDPEANYHFMVWCILVNYKWGTLAKEYFISPFIVFDAWAEHDGSRQPDWLLAPIDRVHSSFRDWKPIVDFVQNELDLYGFNAGSTDEIIEWCEALRFANYFDTMMEDLRCGRHVPDIELTQSESKVTSST</sequence>
<organism evidence="1 2">
    <name type="scientific">Pleurotus eryngii</name>
    <name type="common">Boletus of the steppes</name>
    <dbReference type="NCBI Taxonomy" id="5323"/>
    <lineage>
        <taxon>Eukaryota</taxon>
        <taxon>Fungi</taxon>
        <taxon>Dikarya</taxon>
        <taxon>Basidiomycota</taxon>
        <taxon>Agaricomycotina</taxon>
        <taxon>Agaricomycetes</taxon>
        <taxon>Agaricomycetidae</taxon>
        <taxon>Agaricales</taxon>
        <taxon>Pleurotineae</taxon>
        <taxon>Pleurotaceae</taxon>
        <taxon>Pleurotus</taxon>
    </lineage>
</organism>
<dbReference type="Proteomes" id="UP000807025">
    <property type="component" value="Unassembled WGS sequence"/>
</dbReference>
<comment type="caution">
    <text evidence="1">The sequence shown here is derived from an EMBL/GenBank/DDBJ whole genome shotgun (WGS) entry which is preliminary data.</text>
</comment>